<sequence>MRLNLPDYVVDANVLEAVRRDNVGYLKGRVTRDPCCLAYLYFAKTAIGTPGRPTRARRRLEYAGRMGLFEGALRAPVHLVLPLLGYALLFQTPRILHYLLMQQKRLEAVEQTGYLADGERLEPPGGRRYRVLTFPLQALMLPDNAFFRLTQNHAGLLVSAGQRVSVTRHDDQLAANGDGDGQICQSHVFQNAWHLAWQYYRPMREDAQELCRLTTAYLWHNVEPTGLIRKVWLYRLFVDRFSYQPSGLTFAEPAKKQLAYSLMLSLLVFGCRLEEAKTHYNVFKGLMALLTSSESDKEMQSRIHNLCLGFFALLPSLRGFARAKLEVIPLLVDLLAHPSLDNLAAKCVRAIRDLLTGRNLARAVMSLWLNEEVEAQILTGSRGNDARGSLLFSQLKSHAKMEFGCRMKS</sequence>
<dbReference type="OrthoDB" id="6264413at2759"/>
<keyword evidence="2" id="KW-1185">Reference proteome</keyword>
<gene>
    <name evidence="1" type="ORF">PXEA_LOCUS2334</name>
</gene>
<comment type="caution">
    <text evidence="1">The sequence shown here is derived from an EMBL/GenBank/DDBJ whole genome shotgun (WGS) entry which is preliminary data.</text>
</comment>
<organism evidence="1 2">
    <name type="scientific">Protopolystoma xenopodis</name>
    <dbReference type="NCBI Taxonomy" id="117903"/>
    <lineage>
        <taxon>Eukaryota</taxon>
        <taxon>Metazoa</taxon>
        <taxon>Spiralia</taxon>
        <taxon>Lophotrochozoa</taxon>
        <taxon>Platyhelminthes</taxon>
        <taxon>Monogenea</taxon>
        <taxon>Polyopisthocotylea</taxon>
        <taxon>Polystomatidea</taxon>
        <taxon>Polystomatidae</taxon>
        <taxon>Protopolystoma</taxon>
    </lineage>
</organism>
<reference evidence="1" key="1">
    <citation type="submission" date="2018-11" db="EMBL/GenBank/DDBJ databases">
        <authorList>
            <consortium name="Pathogen Informatics"/>
        </authorList>
    </citation>
    <scope>NUCLEOTIDE SEQUENCE</scope>
</reference>
<accession>A0A3S4ZDR0</accession>
<protein>
    <submittedName>
        <fullName evidence="1">Uncharacterized protein</fullName>
    </submittedName>
</protein>
<dbReference type="Proteomes" id="UP000784294">
    <property type="component" value="Unassembled WGS sequence"/>
</dbReference>
<dbReference type="EMBL" id="CAAALY010004985">
    <property type="protein sequence ID" value="VEL08894.1"/>
    <property type="molecule type" value="Genomic_DNA"/>
</dbReference>
<dbReference type="AlphaFoldDB" id="A0A3S4ZDR0"/>
<proteinExistence type="predicted"/>
<evidence type="ECO:0000313" key="2">
    <source>
        <dbReference type="Proteomes" id="UP000784294"/>
    </source>
</evidence>
<evidence type="ECO:0000313" key="1">
    <source>
        <dbReference type="EMBL" id="VEL08894.1"/>
    </source>
</evidence>
<name>A0A3S4ZDR0_9PLAT</name>